<dbReference type="PANTHER" id="PTHR45339:SF1">
    <property type="entry name" value="HYBRID SIGNAL TRANSDUCTION HISTIDINE KINASE J"/>
    <property type="match status" value="1"/>
</dbReference>
<dbReference type="SMART" id="SM00387">
    <property type="entry name" value="HATPase_c"/>
    <property type="match status" value="1"/>
</dbReference>
<keyword evidence="3 7" id="KW-0597">Phosphoprotein</keyword>
<feature type="domain" description="Histidine kinase" evidence="10">
    <location>
        <begin position="484"/>
        <end position="704"/>
    </location>
</feature>
<comment type="catalytic activity">
    <reaction evidence="1">
        <text>ATP + protein L-histidine = ADP + protein N-phospho-L-histidine.</text>
        <dbReference type="EC" id="2.7.13.3"/>
    </reaction>
</comment>
<dbReference type="EC" id="2.7.13.3" evidence="2"/>
<dbReference type="PROSITE" id="PS50109">
    <property type="entry name" value="HIS_KIN"/>
    <property type="match status" value="1"/>
</dbReference>
<evidence type="ECO:0000313" key="13">
    <source>
        <dbReference type="Proteomes" id="UP000653472"/>
    </source>
</evidence>
<dbReference type="Pfam" id="PF02518">
    <property type="entry name" value="HATPase_c"/>
    <property type="match status" value="1"/>
</dbReference>
<dbReference type="InterPro" id="IPR003018">
    <property type="entry name" value="GAF"/>
</dbReference>
<proteinExistence type="predicted"/>
<dbReference type="AlphaFoldDB" id="A0A969W6W2"/>
<evidence type="ECO:0000256" key="8">
    <source>
        <dbReference type="SAM" id="Coils"/>
    </source>
</evidence>
<dbReference type="InterPro" id="IPR003661">
    <property type="entry name" value="HisK_dim/P_dom"/>
</dbReference>
<dbReference type="GO" id="GO:0000155">
    <property type="term" value="F:phosphorelay sensor kinase activity"/>
    <property type="evidence" value="ECO:0007669"/>
    <property type="project" value="InterPro"/>
</dbReference>
<protein>
    <recommendedName>
        <fullName evidence="2">histidine kinase</fullName>
        <ecNumber evidence="2">2.7.13.3</ecNumber>
    </recommendedName>
</protein>
<keyword evidence="4" id="KW-0808">Transferase</keyword>
<feature type="modified residue" description="4-aspartylphosphate" evidence="7">
    <location>
        <position position="807"/>
    </location>
</feature>
<name>A0A969W6W2_9GAMM</name>
<dbReference type="SUPFAM" id="SSF47384">
    <property type="entry name" value="Homodimeric domain of signal transducing histidine kinase"/>
    <property type="match status" value="1"/>
</dbReference>
<evidence type="ECO:0000256" key="2">
    <source>
        <dbReference type="ARBA" id="ARBA00012438"/>
    </source>
</evidence>
<dbReference type="SUPFAM" id="SSF52172">
    <property type="entry name" value="CheY-like"/>
    <property type="match status" value="3"/>
</dbReference>
<dbReference type="FunFam" id="3.30.565.10:FF:000010">
    <property type="entry name" value="Sensor histidine kinase RcsC"/>
    <property type="match status" value="1"/>
</dbReference>
<dbReference type="SUPFAM" id="SSF55781">
    <property type="entry name" value="GAF domain-like"/>
    <property type="match status" value="1"/>
</dbReference>
<accession>A0A969W6W2</accession>
<dbReference type="Pfam" id="PF05227">
    <property type="entry name" value="CHASE3"/>
    <property type="match status" value="1"/>
</dbReference>
<dbReference type="InterPro" id="IPR036097">
    <property type="entry name" value="HisK_dim/P_sf"/>
</dbReference>
<comment type="caution">
    <text evidence="12">The sequence shown here is derived from an EMBL/GenBank/DDBJ whole genome shotgun (WGS) entry which is preliminary data.</text>
</comment>
<feature type="transmembrane region" description="Helical" evidence="9">
    <location>
        <begin position="25"/>
        <end position="43"/>
    </location>
</feature>
<dbReference type="PANTHER" id="PTHR45339">
    <property type="entry name" value="HYBRID SIGNAL TRANSDUCTION HISTIDINE KINASE J"/>
    <property type="match status" value="1"/>
</dbReference>
<dbReference type="Pfam" id="PF00512">
    <property type="entry name" value="HisKA"/>
    <property type="match status" value="1"/>
</dbReference>
<dbReference type="SMART" id="SM00065">
    <property type="entry name" value="GAF"/>
    <property type="match status" value="1"/>
</dbReference>
<keyword evidence="9" id="KW-0812">Transmembrane</keyword>
<dbReference type="Gene3D" id="3.40.50.2300">
    <property type="match status" value="3"/>
</dbReference>
<dbReference type="Pfam" id="PF13185">
    <property type="entry name" value="GAF_2"/>
    <property type="match status" value="1"/>
</dbReference>
<dbReference type="CDD" id="cd19410">
    <property type="entry name" value="HK9-like_sensor"/>
    <property type="match status" value="1"/>
</dbReference>
<feature type="modified residue" description="4-aspartylphosphate" evidence="7">
    <location>
        <position position="929"/>
    </location>
</feature>
<dbReference type="InterPro" id="IPR004358">
    <property type="entry name" value="Sig_transdc_His_kin-like_C"/>
</dbReference>
<dbReference type="Gene3D" id="1.10.287.130">
    <property type="match status" value="1"/>
</dbReference>
<keyword evidence="5" id="KW-0418">Kinase</keyword>
<reference evidence="12" key="1">
    <citation type="submission" date="2020-03" db="EMBL/GenBank/DDBJ databases">
        <title>Solimonas marina sp. nov., isolated from deep seawater of the Pacific Ocean.</title>
        <authorList>
            <person name="Liu X."/>
            <person name="Lai Q."/>
            <person name="Sun F."/>
            <person name="Gai Y."/>
            <person name="Li G."/>
            <person name="Shao Z."/>
        </authorList>
    </citation>
    <scope>NUCLEOTIDE SEQUENCE</scope>
    <source>
        <strain evidence="12">C16B3</strain>
    </source>
</reference>
<evidence type="ECO:0000313" key="12">
    <source>
        <dbReference type="EMBL" id="NKF20999.1"/>
    </source>
</evidence>
<evidence type="ECO:0000256" key="5">
    <source>
        <dbReference type="ARBA" id="ARBA00022777"/>
    </source>
</evidence>
<dbReference type="Gene3D" id="3.30.450.40">
    <property type="match status" value="1"/>
</dbReference>
<dbReference type="PROSITE" id="PS50110">
    <property type="entry name" value="RESPONSE_REGULATORY"/>
    <property type="match status" value="3"/>
</dbReference>
<evidence type="ECO:0000256" key="1">
    <source>
        <dbReference type="ARBA" id="ARBA00000085"/>
    </source>
</evidence>
<feature type="modified residue" description="4-aspartylphosphate" evidence="7">
    <location>
        <position position="1080"/>
    </location>
</feature>
<feature type="coiled-coil region" evidence="8">
    <location>
        <begin position="377"/>
        <end position="480"/>
    </location>
</feature>
<gene>
    <name evidence="12" type="ORF">G7Y82_01640</name>
</gene>
<feature type="domain" description="Response regulatory" evidence="11">
    <location>
        <begin position="758"/>
        <end position="871"/>
    </location>
</feature>
<keyword evidence="13" id="KW-1185">Reference proteome</keyword>
<dbReference type="EMBL" id="JAAVXB010000001">
    <property type="protein sequence ID" value="NKF20999.1"/>
    <property type="molecule type" value="Genomic_DNA"/>
</dbReference>
<organism evidence="12 13">
    <name type="scientific">Solimonas marina</name>
    <dbReference type="NCBI Taxonomy" id="2714601"/>
    <lineage>
        <taxon>Bacteria</taxon>
        <taxon>Pseudomonadati</taxon>
        <taxon>Pseudomonadota</taxon>
        <taxon>Gammaproteobacteria</taxon>
        <taxon>Nevskiales</taxon>
        <taxon>Nevskiaceae</taxon>
        <taxon>Solimonas</taxon>
    </lineage>
</organism>
<keyword evidence="9" id="KW-0472">Membrane</keyword>
<dbReference type="Pfam" id="PF00072">
    <property type="entry name" value="Response_reg"/>
    <property type="match status" value="3"/>
</dbReference>
<evidence type="ECO:0000256" key="3">
    <source>
        <dbReference type="ARBA" id="ARBA00022553"/>
    </source>
</evidence>
<keyword evidence="8" id="KW-0175">Coiled coil</keyword>
<feature type="domain" description="Response regulatory" evidence="11">
    <location>
        <begin position="1026"/>
        <end position="1147"/>
    </location>
</feature>
<dbReference type="Proteomes" id="UP000653472">
    <property type="component" value="Unassembled WGS sequence"/>
</dbReference>
<keyword evidence="6" id="KW-0902">Two-component regulatory system</keyword>
<dbReference type="InterPro" id="IPR003594">
    <property type="entry name" value="HATPase_dom"/>
</dbReference>
<dbReference type="CDD" id="cd17546">
    <property type="entry name" value="REC_hyHK_CKI1_RcsC-like"/>
    <property type="match status" value="1"/>
</dbReference>
<dbReference type="PRINTS" id="PR00344">
    <property type="entry name" value="BCTRLSENSOR"/>
</dbReference>
<dbReference type="Gene3D" id="3.30.565.10">
    <property type="entry name" value="Histidine kinase-like ATPase, C-terminal domain"/>
    <property type="match status" value="1"/>
</dbReference>
<dbReference type="InterPro" id="IPR011006">
    <property type="entry name" value="CheY-like_superfamily"/>
</dbReference>
<evidence type="ECO:0000256" key="4">
    <source>
        <dbReference type="ARBA" id="ARBA00022679"/>
    </source>
</evidence>
<feature type="transmembrane region" description="Helical" evidence="9">
    <location>
        <begin position="198"/>
        <end position="217"/>
    </location>
</feature>
<dbReference type="SMART" id="SM00448">
    <property type="entry name" value="REC"/>
    <property type="match status" value="3"/>
</dbReference>
<dbReference type="SUPFAM" id="SSF55874">
    <property type="entry name" value="ATPase domain of HSP90 chaperone/DNA topoisomerase II/histidine kinase"/>
    <property type="match status" value="1"/>
</dbReference>
<evidence type="ECO:0000259" key="11">
    <source>
        <dbReference type="PROSITE" id="PS50110"/>
    </source>
</evidence>
<dbReference type="InterPro" id="IPR001789">
    <property type="entry name" value="Sig_transdc_resp-reg_receiver"/>
</dbReference>
<keyword evidence="9" id="KW-1133">Transmembrane helix</keyword>
<dbReference type="CDD" id="cd00156">
    <property type="entry name" value="REC"/>
    <property type="match status" value="1"/>
</dbReference>
<dbReference type="SMART" id="SM00388">
    <property type="entry name" value="HisKA"/>
    <property type="match status" value="1"/>
</dbReference>
<evidence type="ECO:0000256" key="9">
    <source>
        <dbReference type="SAM" id="Phobius"/>
    </source>
</evidence>
<sequence length="1149" mass="126422">MTNASLGAKLGRGAHAGPPLPPGSFAGFLVAIVAVVLIAVFSYQTLQVRAQASADVDRVGDALDAMKQLLSTLTDGETGQRGYLLTRDERYLEPYMHARAEWPAQIKRLRELLPDARSKQHVDAVEQLITAKFDELAVSIQAQRDGDTAKALAIVNTDRGKLLMDRIRTELDALESEQRAELAQSQSAWRHAVEFSTMVQLGGAGVLIALILVAGIATSRDYRARERAAWVRAGQAGISAKMQGEQRLDVLGQNILDYLARFMGARAGAIYMLDSGHYRRFAAHALTPGAGDEQIRSGDSLLGQAAKSGEAMRIRDVPDGYLTVTSALGRSKARELLIGPARFDGDVQAVVELAFFRPLLDVDLELFERISEAVGVAVRASKDRTRLEALLEETQRQAEELQAQQEELRVSNEELEEQGRVLKESQAQLEAQQAELEQTNSHLEEQTQLLEHQKDDLGRAQDVLREKADELERANQYKSEFLANMSHELRTPLNSTLILAKLLADNKDGNLTEQQVKFAQTISSAGTDLLTLINDILDLSKIEAGQVDVQIEPVPVTPAIESLIRTLEPIATQKQLSLSLSVEPGVPERVETDAQRLGQILKNLLANALKFTAQGSVSVRVFAADDGMVAFAIRDTGIGIAESQLDIIFEAFRQADGSTHRRYGGTGLGLSISRDLARLLGGDIAVHSTPGEGSVFTLLLPAVYRGAAERIVPTTVPITPSPDVPAAEIAPAPTIPRGIVPAIPVDDDREHLRNDARTILVIEDDVRFAEILRDLAHELGFQCVVAPSAGEGLAAAERYRPDAIVLDMNLPDHSGLGVLDQLKRNPQTRHIPVHVASVADYTHEALERGAIGYALKPVKREQLVQAFARLEAKFLQSLRRVLVVEDDERQRQSIGQLLAGDAVQIVAVSSAREALAQLQSTTFDCMVMDLNLPDLSGYELLDRMGEQGDLAFPPIIVYTGRSLSADEEQRLRRFSKSIIIKDARSPERLLDEVTLFLHQVESELPPERQRMLKAVRDRETTLEGRRVLVVEDDVRNVFALTSVLEPKGARIEIARNGREALDALVQHGVGKDGIDLVLMDIMMPEMDGFTAMREIRRRSEWRRLPIIALTAKAMKDDQEKCLSAGANDYIAKPLDVEKLLSLIRVWMPK</sequence>
<dbReference type="InterPro" id="IPR029016">
    <property type="entry name" value="GAF-like_dom_sf"/>
</dbReference>
<evidence type="ECO:0000256" key="7">
    <source>
        <dbReference type="PROSITE-ProRule" id="PRU00169"/>
    </source>
</evidence>
<dbReference type="RefSeq" id="WP_168146246.1">
    <property type="nucleotide sequence ID" value="NZ_JAAVXB010000001.1"/>
</dbReference>
<dbReference type="InterPro" id="IPR007891">
    <property type="entry name" value="CHASE3"/>
</dbReference>
<evidence type="ECO:0000256" key="6">
    <source>
        <dbReference type="ARBA" id="ARBA00023012"/>
    </source>
</evidence>
<dbReference type="InterPro" id="IPR005467">
    <property type="entry name" value="His_kinase_dom"/>
</dbReference>
<dbReference type="InterPro" id="IPR036890">
    <property type="entry name" value="HATPase_C_sf"/>
</dbReference>
<feature type="domain" description="Response regulatory" evidence="11">
    <location>
        <begin position="880"/>
        <end position="996"/>
    </location>
</feature>
<dbReference type="CDD" id="cd16922">
    <property type="entry name" value="HATPase_EvgS-ArcB-TorS-like"/>
    <property type="match status" value="1"/>
</dbReference>
<dbReference type="CDD" id="cd00082">
    <property type="entry name" value="HisKA"/>
    <property type="match status" value="1"/>
</dbReference>
<evidence type="ECO:0000259" key="10">
    <source>
        <dbReference type="PROSITE" id="PS50109"/>
    </source>
</evidence>